<sequence>MAAANAMSVKVKSWTGGDDTIYSESCCEKRDIFYEGSEDEGYKRPADRRRRYEESGQRFLNGQIPSIMSAALEGPFDRPSGWINPWMSKRNKAIVRTTKDQARSQAYTSSRRSSTKIHRSQESTLAPPINECHLPSPESLKQAPQNQDHSFLGTEKLAVVKKWQEKISRPASNCDSFWNNETIDSSPPMRKRRASRSDWLKKDSVKRPRPDIQQRRRSRPSQDEDIDELMADMPPSSFDHYKSFSSPSRRQISRKVTRSFKTKKLAESDDELSPNKAAAATLSSPVSLQNASRRPFCSDTKTNSSDILSTVTAQSTPSHLRLVEMDLQSSGEVESQPCDCIDNDAMSCEAKDMAPETSELPMPDSSPCVSFRKEENTVPNGVMEPVEQASHENISQTSANDQEKIIISDTLKTNSNADITTAPLDSSSPDSTQKEAPSSSFRDILSRFVPSSPWKRLSHLTSGSPLSAVRSACQAPFSQQGILIVEPPVYAKSEEAGKPTIDEIADSSSNLANPIVHEEASNSDQSSEQTQISGSASVRDEQTGLETDESHTGAPSDGNVQEVGSQTRISASQQSPWAKSDEAIGSKEHLSAISPVSTQSDCVSQNKNVAQPQSPWVPHSQSCVQAGNFGNGKHIIAEDSATMRATWPRPRTPEPQFCFKPFASFMTPSPDRSQNKFSWRSISKAAVRDDWVSLPSIMKGGRGQRRVNHRVSWAVPLAEFHGSPLPSQATTMCTTNAPKRQRSPPPETPMADVSKYCDDKFSKHFEAIAKREDDGETSPVSTASAKSRPSTELLAMAESLSPAGAAVYDDDEVDLPQGKCVSRIEEAERPICERGSEEPLDMMEDMVREMGDFWDPWNVDLELEQARKNGSRLSVAGT</sequence>
<keyword evidence="3" id="KW-1185">Reference proteome</keyword>
<feature type="region of interest" description="Disordered" evidence="1">
    <location>
        <begin position="603"/>
        <end position="622"/>
    </location>
</feature>
<feature type="region of interest" description="Disordered" evidence="1">
    <location>
        <begin position="416"/>
        <end position="440"/>
    </location>
</feature>
<reference evidence="2" key="1">
    <citation type="journal article" date="2020" name="bioRxiv">
        <title>Whole genome comparisons of ergot fungi reveals the divergence and evolution of species within the genus Claviceps are the result of varying mechanisms driving genome evolution and host range expansion.</title>
        <authorList>
            <person name="Wyka S.A."/>
            <person name="Mondo S.J."/>
            <person name="Liu M."/>
            <person name="Dettman J."/>
            <person name="Nalam V."/>
            <person name="Broders K.D."/>
        </authorList>
    </citation>
    <scope>NUCLEOTIDE SEQUENCE</scope>
    <source>
        <strain evidence="2">CCC 602</strain>
    </source>
</reference>
<feature type="compositionally biased region" description="Polar residues" evidence="1">
    <location>
        <begin position="103"/>
        <end position="112"/>
    </location>
</feature>
<accession>A0A9P7NED2</accession>
<feature type="region of interest" description="Disordered" evidence="1">
    <location>
        <begin position="770"/>
        <end position="789"/>
    </location>
</feature>
<proteinExistence type="predicted"/>
<protein>
    <recommendedName>
        <fullName evidence="4">Protamine P1</fullName>
    </recommendedName>
</protein>
<feature type="compositionally biased region" description="Basic and acidic residues" evidence="1">
    <location>
        <begin position="195"/>
        <end position="214"/>
    </location>
</feature>
<feature type="region of interest" description="Disordered" evidence="1">
    <location>
        <begin position="37"/>
        <end position="57"/>
    </location>
</feature>
<dbReference type="EMBL" id="SRPW01000738">
    <property type="protein sequence ID" value="KAG6012452.1"/>
    <property type="molecule type" value="Genomic_DNA"/>
</dbReference>
<feature type="region of interest" description="Disordered" evidence="1">
    <location>
        <begin position="178"/>
        <end position="305"/>
    </location>
</feature>
<comment type="caution">
    <text evidence="2">The sequence shown here is derived from an EMBL/GenBank/DDBJ whole genome shotgun (WGS) entry which is preliminary data.</text>
</comment>
<evidence type="ECO:0000256" key="1">
    <source>
        <dbReference type="SAM" id="MobiDB-lite"/>
    </source>
</evidence>
<feature type="compositionally biased region" description="Polar residues" evidence="1">
    <location>
        <begin position="281"/>
        <end position="292"/>
    </location>
</feature>
<feature type="region of interest" description="Disordered" evidence="1">
    <location>
        <begin position="96"/>
        <end position="148"/>
    </location>
</feature>
<feature type="region of interest" description="Disordered" evidence="1">
    <location>
        <begin position="518"/>
        <end position="582"/>
    </location>
</feature>
<dbReference type="Proteomes" id="UP000748025">
    <property type="component" value="Unassembled WGS sequence"/>
</dbReference>
<name>A0A9P7NED2_9HYPO</name>
<dbReference type="OrthoDB" id="5419922at2759"/>
<evidence type="ECO:0008006" key="4">
    <source>
        <dbReference type="Google" id="ProtNLM"/>
    </source>
</evidence>
<evidence type="ECO:0000313" key="2">
    <source>
        <dbReference type="EMBL" id="KAG6012452.1"/>
    </source>
</evidence>
<feature type="compositionally biased region" description="Basic residues" evidence="1">
    <location>
        <begin position="251"/>
        <end position="263"/>
    </location>
</feature>
<feature type="compositionally biased region" description="Basic and acidic residues" evidence="1">
    <location>
        <begin position="40"/>
        <end position="56"/>
    </location>
</feature>
<feature type="compositionally biased region" description="Polar residues" evidence="1">
    <location>
        <begin position="522"/>
        <end position="536"/>
    </location>
</feature>
<feature type="compositionally biased region" description="Polar residues" evidence="1">
    <location>
        <begin position="778"/>
        <end position="789"/>
    </location>
</feature>
<evidence type="ECO:0000313" key="3">
    <source>
        <dbReference type="Proteomes" id="UP000748025"/>
    </source>
</evidence>
<feature type="compositionally biased region" description="Polar residues" evidence="1">
    <location>
        <begin position="558"/>
        <end position="577"/>
    </location>
</feature>
<organism evidence="2 3">
    <name type="scientific">Claviceps pusilla</name>
    <dbReference type="NCBI Taxonomy" id="123648"/>
    <lineage>
        <taxon>Eukaryota</taxon>
        <taxon>Fungi</taxon>
        <taxon>Dikarya</taxon>
        <taxon>Ascomycota</taxon>
        <taxon>Pezizomycotina</taxon>
        <taxon>Sordariomycetes</taxon>
        <taxon>Hypocreomycetidae</taxon>
        <taxon>Hypocreales</taxon>
        <taxon>Clavicipitaceae</taxon>
        <taxon>Claviceps</taxon>
    </lineage>
</organism>
<gene>
    <name evidence="2" type="ORF">E4U43_007793</name>
</gene>
<dbReference type="AlphaFoldDB" id="A0A9P7NED2"/>